<feature type="transmembrane region" description="Helical" evidence="1">
    <location>
        <begin position="12"/>
        <end position="33"/>
    </location>
</feature>
<protein>
    <submittedName>
        <fullName evidence="2">Prepilin-type N-terminal cleavage/methylation domain-containing protein</fullName>
    </submittedName>
</protein>
<keyword evidence="3" id="KW-1185">Reference proteome</keyword>
<dbReference type="EMBL" id="CP044222">
    <property type="protein sequence ID" value="QEW08124.1"/>
    <property type="molecule type" value="Genomic_DNA"/>
</dbReference>
<dbReference type="RefSeq" id="WP_151058234.1">
    <property type="nucleotide sequence ID" value="NZ_CP044222.1"/>
</dbReference>
<keyword evidence="1" id="KW-1133">Transmembrane helix</keyword>
<dbReference type="KEGG" id="nik:F5I99_17390"/>
<evidence type="ECO:0000313" key="3">
    <source>
        <dbReference type="Proteomes" id="UP000325606"/>
    </source>
</evidence>
<evidence type="ECO:0000313" key="2">
    <source>
        <dbReference type="EMBL" id="QEW08124.1"/>
    </source>
</evidence>
<dbReference type="AlphaFoldDB" id="A0A5J6LHS9"/>
<sequence length="159" mass="17162">MSIRQAQRGFTLIELIITIVVLSAGLSGMLLVYTNTVLRSADPLLQQQALAIAEGYMEEIQGKICQPGRQSSGNPPRGAWQFADDFNSLEQPPTQIDGTALNQLSDYRVRVSVTAAAFGPVGQQINGCSANVLVSNQRVSDINVSLTNFMAPWPDEALP</sequence>
<gene>
    <name evidence="2" type="ORF">F5I99_17390</name>
</gene>
<organism evidence="2 3">
    <name type="scientific">Nitrincola iocasae</name>
    <dbReference type="NCBI Taxonomy" id="2614693"/>
    <lineage>
        <taxon>Bacteria</taxon>
        <taxon>Pseudomonadati</taxon>
        <taxon>Pseudomonadota</taxon>
        <taxon>Gammaproteobacteria</taxon>
        <taxon>Oceanospirillales</taxon>
        <taxon>Oceanospirillaceae</taxon>
        <taxon>Nitrincola</taxon>
    </lineage>
</organism>
<dbReference type="NCBIfam" id="TIGR02532">
    <property type="entry name" value="IV_pilin_GFxxxE"/>
    <property type="match status" value="1"/>
</dbReference>
<name>A0A5J6LHS9_9GAMM</name>
<evidence type="ECO:0000256" key="1">
    <source>
        <dbReference type="SAM" id="Phobius"/>
    </source>
</evidence>
<dbReference type="Proteomes" id="UP000325606">
    <property type="component" value="Chromosome"/>
</dbReference>
<dbReference type="InterPro" id="IPR012902">
    <property type="entry name" value="N_methyl_site"/>
</dbReference>
<accession>A0A5J6LHS9</accession>
<keyword evidence="1" id="KW-0472">Membrane</keyword>
<keyword evidence="1" id="KW-0812">Transmembrane</keyword>
<reference evidence="2 3" key="1">
    <citation type="submission" date="2019-09" db="EMBL/GenBank/DDBJ databases">
        <title>Nitrincola iocasae sp. nov., a bacterium isolated from the sediment collected at a cold seep field in South China Sea.</title>
        <authorList>
            <person name="Zhang H."/>
            <person name="Wang H."/>
            <person name="Li C."/>
        </authorList>
    </citation>
    <scope>NUCLEOTIDE SEQUENCE [LARGE SCALE GENOMIC DNA]</scope>
    <source>
        <strain evidence="2 3">KXZD1103</strain>
    </source>
</reference>
<dbReference type="Pfam" id="PF07963">
    <property type="entry name" value="N_methyl"/>
    <property type="match status" value="1"/>
</dbReference>
<proteinExistence type="predicted"/>